<dbReference type="GO" id="GO:0016197">
    <property type="term" value="P:endosomal transport"/>
    <property type="evidence" value="ECO:0007669"/>
    <property type="project" value="TreeGrafter"/>
</dbReference>
<dbReference type="EMBL" id="JABEZZ010000006">
    <property type="protein sequence ID" value="MBA0587925.1"/>
    <property type="molecule type" value="Genomic_DNA"/>
</dbReference>
<sequence length="513" mass="58730">MWRSLWRSIDRFSLQHFNYFFLTLSYRFVINCHCDDYYFNDFCKKILVRGYRSVITELRQIKVVNEQNRDTVVDLLQTIVEIVTYGDRQDPLIFECFMEYQVLAEFVRVLKISTSSTIEAPLLQYLSIMIQNMDSEHAICKMLSAIDMYVKTSWLFFSLSFYYCLSNDYVNNIVAHPYNFNAGDLALYYVSFLRLAVSSKISRDTLCLLVKVHGDVVVSFPMYTEALKFAQHEEKMIQTAIRALTLNIYNICDDNVYQFITTPPASIYFSDLVSSLRKQCLQLDALVNSSEDKCTHQRNKDIFLKTDKIVDDLFYFKDMLSVGESRLSRVVTQNLLSLLILPLLLPLLKLGENKGSYNISAVTSLYIVSRLLQVVGGKHLINGVAGLLLYHYMALCQRDAIATNGDTAGSTGDASPLLHSLNDINIKVSGHEAEGEKEININYLLQHLNVQTSSNSHFDGSPRDDNVCIERLVFFYSDVIFDLEFGIFAYLFSDNHSISLASLFLLLTLAENK</sequence>
<dbReference type="GO" id="GO:1901096">
    <property type="term" value="P:regulation of autophagosome maturation"/>
    <property type="evidence" value="ECO:0007669"/>
    <property type="project" value="TreeGrafter"/>
</dbReference>
<dbReference type="Pfam" id="PF09758">
    <property type="entry name" value="FPL"/>
    <property type="match status" value="2"/>
</dbReference>
<gene>
    <name evidence="3" type="ORF">Gorai_001045</name>
</gene>
<dbReference type="PANTHER" id="PTHR21481">
    <property type="entry name" value="PROTEIN CLEC16A"/>
    <property type="match status" value="1"/>
</dbReference>
<evidence type="ECO:0000256" key="1">
    <source>
        <dbReference type="ARBA" id="ARBA00023006"/>
    </source>
</evidence>
<evidence type="ECO:0000313" key="4">
    <source>
        <dbReference type="Proteomes" id="UP000593578"/>
    </source>
</evidence>
<dbReference type="GO" id="GO:0005770">
    <property type="term" value="C:late endosome"/>
    <property type="evidence" value="ECO:0007669"/>
    <property type="project" value="TreeGrafter"/>
</dbReference>
<dbReference type="Proteomes" id="UP000593578">
    <property type="component" value="Unassembled WGS sequence"/>
</dbReference>
<keyword evidence="1" id="KW-0072">Autophagy</keyword>
<evidence type="ECO:0000259" key="2">
    <source>
        <dbReference type="Pfam" id="PF09758"/>
    </source>
</evidence>
<dbReference type="InterPro" id="IPR039272">
    <property type="entry name" value="CLEC16A/TT9"/>
</dbReference>
<feature type="domain" description="FPL" evidence="2">
    <location>
        <begin position="160"/>
        <end position="249"/>
    </location>
</feature>
<dbReference type="InterPro" id="IPR019155">
    <property type="entry name" value="CLEC16A/TT9_N"/>
</dbReference>
<dbReference type="AlphaFoldDB" id="A0A7J8PF88"/>
<proteinExistence type="predicted"/>
<dbReference type="GO" id="GO:0005794">
    <property type="term" value="C:Golgi apparatus"/>
    <property type="evidence" value="ECO:0007669"/>
    <property type="project" value="TreeGrafter"/>
</dbReference>
<name>A0A7J8PF88_GOSRA</name>
<feature type="non-terminal residue" evidence="3">
    <location>
        <position position="1"/>
    </location>
</feature>
<reference evidence="3 4" key="1">
    <citation type="journal article" date="2019" name="Genome Biol. Evol.">
        <title>Insights into the evolution of the New World diploid cottons (Gossypium, subgenus Houzingenia) based on genome sequencing.</title>
        <authorList>
            <person name="Grover C.E."/>
            <person name="Arick M.A. 2nd"/>
            <person name="Thrash A."/>
            <person name="Conover J.L."/>
            <person name="Sanders W.S."/>
            <person name="Peterson D.G."/>
            <person name="Frelichowski J.E."/>
            <person name="Scheffler J.A."/>
            <person name="Scheffler B.E."/>
            <person name="Wendel J.F."/>
        </authorList>
    </citation>
    <scope>NUCLEOTIDE SEQUENCE [LARGE SCALE GENOMIC DNA]</scope>
    <source>
        <strain evidence="3">8</strain>
        <tissue evidence="3">Leaf</tissue>
    </source>
</reference>
<evidence type="ECO:0000313" key="3">
    <source>
        <dbReference type="EMBL" id="MBA0587925.1"/>
    </source>
</evidence>
<dbReference type="PANTHER" id="PTHR21481:SF0">
    <property type="entry name" value="PROTEIN CLEC16A"/>
    <property type="match status" value="1"/>
</dbReference>
<protein>
    <recommendedName>
        <fullName evidence="2">FPL domain-containing protein</fullName>
    </recommendedName>
</protein>
<accession>A0A7J8PF88</accession>
<feature type="domain" description="FPL" evidence="2">
    <location>
        <begin position="76"/>
        <end position="145"/>
    </location>
</feature>
<dbReference type="GO" id="GO:0006914">
    <property type="term" value="P:autophagy"/>
    <property type="evidence" value="ECO:0007669"/>
    <property type="project" value="UniProtKB-KW"/>
</dbReference>
<organism evidence="3 4">
    <name type="scientific">Gossypium raimondii</name>
    <name type="common">Peruvian cotton</name>
    <name type="synonym">Gossypium klotzschianum subsp. raimondii</name>
    <dbReference type="NCBI Taxonomy" id="29730"/>
    <lineage>
        <taxon>Eukaryota</taxon>
        <taxon>Viridiplantae</taxon>
        <taxon>Streptophyta</taxon>
        <taxon>Embryophyta</taxon>
        <taxon>Tracheophyta</taxon>
        <taxon>Spermatophyta</taxon>
        <taxon>Magnoliopsida</taxon>
        <taxon>eudicotyledons</taxon>
        <taxon>Gunneridae</taxon>
        <taxon>Pentapetalae</taxon>
        <taxon>rosids</taxon>
        <taxon>malvids</taxon>
        <taxon>Malvales</taxon>
        <taxon>Malvaceae</taxon>
        <taxon>Malvoideae</taxon>
        <taxon>Gossypium</taxon>
    </lineage>
</organism>
<dbReference type="GO" id="GO:0007034">
    <property type="term" value="P:vacuolar transport"/>
    <property type="evidence" value="ECO:0007669"/>
    <property type="project" value="TreeGrafter"/>
</dbReference>
<comment type="caution">
    <text evidence="3">The sequence shown here is derived from an EMBL/GenBank/DDBJ whole genome shotgun (WGS) entry which is preliminary data.</text>
</comment>